<accession>A0A1H9TNU5</accession>
<dbReference type="InterPro" id="IPR010982">
    <property type="entry name" value="Lambda_DNA-bd_dom_sf"/>
</dbReference>
<dbReference type="SUPFAM" id="SSF47413">
    <property type="entry name" value="lambda repressor-like DNA-binding domains"/>
    <property type="match status" value="1"/>
</dbReference>
<keyword evidence="2" id="KW-0238">DNA-binding</keyword>
<evidence type="ECO:0000313" key="2">
    <source>
        <dbReference type="EMBL" id="SER98599.1"/>
    </source>
</evidence>
<reference evidence="3" key="1">
    <citation type="submission" date="2016-10" db="EMBL/GenBank/DDBJ databases">
        <authorList>
            <person name="Varghese N."/>
            <person name="Submissions S."/>
        </authorList>
    </citation>
    <scope>NUCLEOTIDE SEQUENCE [LARGE SCALE GENOMIC DNA]</scope>
    <source>
        <strain evidence="3">S1b</strain>
    </source>
</reference>
<protein>
    <submittedName>
        <fullName evidence="2">DNA-binding transcriptional regulator, XRE family</fullName>
    </submittedName>
</protein>
<proteinExistence type="predicted"/>
<keyword evidence="3" id="KW-1185">Reference proteome</keyword>
<sequence length="74" mass="8289">MAVSYNGLWKLLIDKNMKKMDLVKNENIGISSSTLVKMSRGATVSMSILEKICLELDCDFGDIISIDKSNKFDK</sequence>
<evidence type="ECO:0000313" key="3">
    <source>
        <dbReference type="Proteomes" id="UP000182471"/>
    </source>
</evidence>
<dbReference type="Pfam" id="PF13443">
    <property type="entry name" value="HTH_26"/>
    <property type="match status" value="1"/>
</dbReference>
<dbReference type="InterPro" id="IPR001387">
    <property type="entry name" value="Cro/C1-type_HTH"/>
</dbReference>
<dbReference type="GO" id="GO:0003677">
    <property type="term" value="F:DNA binding"/>
    <property type="evidence" value="ECO:0007669"/>
    <property type="project" value="UniProtKB-KW"/>
</dbReference>
<evidence type="ECO:0000259" key="1">
    <source>
        <dbReference type="Pfam" id="PF13443"/>
    </source>
</evidence>
<dbReference type="Gene3D" id="1.10.260.40">
    <property type="entry name" value="lambda repressor-like DNA-binding domains"/>
    <property type="match status" value="1"/>
</dbReference>
<organism evidence="2 3">
    <name type="scientific">Lachnobacterium bovis</name>
    <dbReference type="NCBI Taxonomy" id="140626"/>
    <lineage>
        <taxon>Bacteria</taxon>
        <taxon>Bacillati</taxon>
        <taxon>Bacillota</taxon>
        <taxon>Clostridia</taxon>
        <taxon>Lachnospirales</taxon>
        <taxon>Lachnospiraceae</taxon>
        <taxon>Lachnobacterium</taxon>
    </lineage>
</organism>
<dbReference type="RefSeq" id="WP_074730758.1">
    <property type="nucleotide sequence ID" value="NZ_FOGW01000018.1"/>
</dbReference>
<dbReference type="Proteomes" id="UP000182471">
    <property type="component" value="Unassembled WGS sequence"/>
</dbReference>
<feature type="domain" description="HTH cro/C1-type" evidence="1">
    <location>
        <begin position="8"/>
        <end position="67"/>
    </location>
</feature>
<gene>
    <name evidence="2" type="ORF">SAMN02910429_01708</name>
</gene>
<name>A0A1H9TNU5_9FIRM</name>
<dbReference type="AlphaFoldDB" id="A0A1H9TNU5"/>
<dbReference type="EMBL" id="FOGW01000018">
    <property type="protein sequence ID" value="SER98599.1"/>
    <property type="molecule type" value="Genomic_DNA"/>
</dbReference>